<evidence type="ECO:0000256" key="2">
    <source>
        <dbReference type="ARBA" id="ARBA00022801"/>
    </source>
</evidence>
<dbReference type="InterPro" id="IPR017946">
    <property type="entry name" value="PLC-like_Pdiesterase_TIM-brl"/>
</dbReference>
<dbReference type="AlphaFoldDB" id="A0A137P8L5"/>
<dbReference type="SUPFAM" id="SSF51695">
    <property type="entry name" value="PLC-like phosphodiesterases"/>
    <property type="match status" value="1"/>
</dbReference>
<accession>A0A137P8L5</accession>
<dbReference type="Pfam" id="PF12796">
    <property type="entry name" value="Ank_2"/>
    <property type="match status" value="1"/>
</dbReference>
<dbReference type="OMA" id="LCTALNW"/>
<dbReference type="Pfam" id="PF03009">
    <property type="entry name" value="GDPD"/>
    <property type="match status" value="1"/>
</dbReference>
<dbReference type="InterPro" id="IPR002110">
    <property type="entry name" value="Ankyrin_rpt"/>
</dbReference>
<feature type="domain" description="SPX" evidence="4">
    <location>
        <begin position="1"/>
        <end position="170"/>
    </location>
</feature>
<dbReference type="CDD" id="cd14483">
    <property type="entry name" value="SPX_PHO81_NUC-2_like"/>
    <property type="match status" value="1"/>
</dbReference>
<dbReference type="OrthoDB" id="1577640at2759"/>
<feature type="domain" description="GP-PDE" evidence="5">
    <location>
        <begin position="514"/>
        <end position="797"/>
    </location>
</feature>
<evidence type="ECO:0000259" key="4">
    <source>
        <dbReference type="PROSITE" id="PS51382"/>
    </source>
</evidence>
<gene>
    <name evidence="6" type="ORF">CONCODRAFT_78391</name>
</gene>
<dbReference type="GO" id="GO:0047389">
    <property type="term" value="F:glycerophosphocholine phosphodiesterase activity"/>
    <property type="evidence" value="ECO:0007669"/>
    <property type="project" value="TreeGrafter"/>
</dbReference>
<keyword evidence="2" id="KW-0378">Hydrolase</keyword>
<dbReference type="Pfam" id="PF03105">
    <property type="entry name" value="SPX"/>
    <property type="match status" value="2"/>
</dbReference>
<dbReference type="InterPro" id="IPR004331">
    <property type="entry name" value="SPX_dom"/>
</dbReference>
<keyword evidence="3" id="KW-0040">ANK repeat</keyword>
<dbReference type="Proteomes" id="UP000070444">
    <property type="component" value="Unassembled WGS sequence"/>
</dbReference>
<name>A0A137P8L5_CONC2</name>
<proteinExistence type="predicted"/>
<evidence type="ECO:0000259" key="5">
    <source>
        <dbReference type="PROSITE" id="PS51704"/>
    </source>
</evidence>
<reference evidence="6 7" key="1">
    <citation type="journal article" date="2015" name="Genome Biol. Evol.">
        <title>Phylogenomic analyses indicate that early fungi evolved digesting cell walls of algal ancestors of land plants.</title>
        <authorList>
            <person name="Chang Y."/>
            <person name="Wang S."/>
            <person name="Sekimoto S."/>
            <person name="Aerts A.L."/>
            <person name="Choi C."/>
            <person name="Clum A."/>
            <person name="LaButti K.M."/>
            <person name="Lindquist E.A."/>
            <person name="Yee Ngan C."/>
            <person name="Ohm R.A."/>
            <person name="Salamov A.A."/>
            <person name="Grigoriev I.V."/>
            <person name="Spatafora J.W."/>
            <person name="Berbee M.L."/>
        </authorList>
    </citation>
    <scope>NUCLEOTIDE SEQUENCE [LARGE SCALE GENOMIC DNA]</scope>
    <source>
        <strain evidence="6 7">NRRL 28638</strain>
    </source>
</reference>
<dbReference type="PANTHER" id="PTHR22958">
    <property type="entry name" value="GLYCEROPHOSPHORYL DIESTER PHOSPHODIESTERASE"/>
    <property type="match status" value="1"/>
</dbReference>
<dbReference type="Pfam" id="PF25329">
    <property type="entry name" value="C2_GDE1"/>
    <property type="match status" value="1"/>
</dbReference>
<dbReference type="InterPro" id="IPR051578">
    <property type="entry name" value="GDPD"/>
</dbReference>
<dbReference type="EMBL" id="KQ964477">
    <property type="protein sequence ID" value="KXN71319.1"/>
    <property type="molecule type" value="Genomic_DNA"/>
</dbReference>
<dbReference type="InterPro" id="IPR036770">
    <property type="entry name" value="Ankyrin_rpt-contain_sf"/>
</dbReference>
<organism evidence="6 7">
    <name type="scientific">Conidiobolus coronatus (strain ATCC 28846 / CBS 209.66 / NRRL 28638)</name>
    <name type="common">Delacroixia coronata</name>
    <dbReference type="NCBI Taxonomy" id="796925"/>
    <lineage>
        <taxon>Eukaryota</taxon>
        <taxon>Fungi</taxon>
        <taxon>Fungi incertae sedis</taxon>
        <taxon>Zoopagomycota</taxon>
        <taxon>Entomophthoromycotina</taxon>
        <taxon>Entomophthoromycetes</taxon>
        <taxon>Entomophthorales</taxon>
        <taxon>Ancylistaceae</taxon>
        <taxon>Conidiobolus</taxon>
    </lineage>
</organism>
<evidence type="ECO:0000256" key="1">
    <source>
        <dbReference type="ARBA" id="ARBA00022737"/>
    </source>
</evidence>
<evidence type="ECO:0000313" key="6">
    <source>
        <dbReference type="EMBL" id="KXN71319.1"/>
    </source>
</evidence>
<keyword evidence="7" id="KW-1185">Reference proteome</keyword>
<dbReference type="STRING" id="796925.A0A137P8L5"/>
<dbReference type="GO" id="GO:0046475">
    <property type="term" value="P:glycerophospholipid catabolic process"/>
    <property type="evidence" value="ECO:0007669"/>
    <property type="project" value="TreeGrafter"/>
</dbReference>
<dbReference type="PROSITE" id="PS51704">
    <property type="entry name" value="GP_PDE"/>
    <property type="match status" value="1"/>
</dbReference>
<dbReference type="Gene3D" id="3.20.20.190">
    <property type="entry name" value="Phosphatidylinositol (PI) phosphodiesterase"/>
    <property type="match status" value="1"/>
</dbReference>
<evidence type="ECO:0000313" key="7">
    <source>
        <dbReference type="Proteomes" id="UP000070444"/>
    </source>
</evidence>
<dbReference type="PROSITE" id="PS51382">
    <property type="entry name" value="SPX"/>
    <property type="match status" value="1"/>
</dbReference>
<dbReference type="SUPFAM" id="SSF48403">
    <property type="entry name" value="Ankyrin repeat"/>
    <property type="match status" value="1"/>
</dbReference>
<dbReference type="Gene3D" id="1.25.40.20">
    <property type="entry name" value="Ankyrin repeat-containing domain"/>
    <property type="match status" value="1"/>
</dbReference>
<protein>
    <submittedName>
        <fullName evidence="6">SPX-domain-containing protein</fullName>
    </submittedName>
</protein>
<evidence type="ECO:0000256" key="3">
    <source>
        <dbReference type="ARBA" id="ARBA00023043"/>
    </source>
</evidence>
<dbReference type="InterPro" id="IPR030395">
    <property type="entry name" value="GP_PDE_dom"/>
</dbReference>
<dbReference type="InterPro" id="IPR057506">
    <property type="entry name" value="C2_GPCPD1"/>
</dbReference>
<keyword evidence="1" id="KW-0677">Repeat</keyword>
<sequence>MKFGKQIQNQAIPEWNHHYMNYKGLKKIIGQVAPSPNGLITVASTSHALSTEPSHLENTSNEQPEPGNKPFFFFRLERELEKVNAFYLIKESELKARARSLLDKKRVLSSKQQTVPALGQLRALRSGFIQFQQDLNKLQQFVEINATGFRKILKKWDKRSRTSTKELYLTLQVEKQPCFNQDIVAELSDSMTTGLNEIDQILEGHDEDEENPPSPSQFTTSPANDLEAELYQALCTGQPQLVQEVLDRRQHIPNKDNIDFISPVVWRAFSESRGGECLDLLVRTTLANFSYIDDLNHRTCLHEASINGQLDLVKLAVEKNNPINRPDIYGRTPLHYIAIIYGHNYLDQRHLVQIRLGHLTPQGTIQPPVHLYGNARLSSLKLIITPKPDNGLIPQNIILPLVDEREVYHFEIENLNDFSLEFELFPTFGSKVIGKAAALPSNFRAPTYLGKDDNDRIGSRGKCTCPLFDTHLKVVGEMFFEFEIIKPFDNVHLEIGGQIETYWKATNQTPVSSITSSNLQSNHPNTPPTSTMSFITASSLAQQYLQLVIQVTKDLVPVVYPEWLLSSSPFSIPVSHITSQQFTSMDLNPELTKQTKWDEITDMVKLREKLHSSYLTLEEVLRVLPSGVGLNIDLKYPTDDDSSQLPLGWTHDINEFVDCILKTIYKVNKGRSIIFSCFNPLVCNSLNWKQPNYAVFLNTFAGWKSLASGQPNWKEDIRQSCIKETVKFCKRNNLLGVMCHSTPLVEVPEVVRYVKQSGLILASFGDLNQISSNLTEQYQNGVDATMVKGIITYGGGRSSTIF</sequence>
<dbReference type="PANTHER" id="PTHR22958:SF23">
    <property type="entry name" value="DEPENDENT KINASE INHIBITOR PHO81, PUTATIVE (AFU_ORTHOLOGUE AFUA_4G06020)-RELATED"/>
    <property type="match status" value="1"/>
</dbReference>